<dbReference type="Proteomes" id="UP000503162">
    <property type="component" value="Chromosome"/>
</dbReference>
<organism evidence="6 7">
    <name type="scientific">Hydrogenophaga crocea</name>
    <dbReference type="NCBI Taxonomy" id="2716225"/>
    <lineage>
        <taxon>Bacteria</taxon>
        <taxon>Pseudomonadati</taxon>
        <taxon>Pseudomonadota</taxon>
        <taxon>Betaproteobacteria</taxon>
        <taxon>Burkholderiales</taxon>
        <taxon>Comamonadaceae</taxon>
        <taxon>Hydrogenophaga</taxon>
    </lineage>
</organism>
<dbReference type="InterPro" id="IPR036390">
    <property type="entry name" value="WH_DNA-bd_sf"/>
</dbReference>
<dbReference type="AlphaFoldDB" id="A0A6G8IHK4"/>
<dbReference type="GO" id="GO:0005829">
    <property type="term" value="C:cytosol"/>
    <property type="evidence" value="ECO:0007669"/>
    <property type="project" value="TreeGrafter"/>
</dbReference>
<accession>A0A6G8IHK4</accession>
<keyword evidence="7" id="KW-1185">Reference proteome</keyword>
<dbReference type="KEGG" id="hcz:G9Q37_10350"/>
<reference evidence="6 7" key="1">
    <citation type="submission" date="2020-03" db="EMBL/GenBank/DDBJ databases">
        <title>Hydrogenophaga sp. nov. isolated from cyanobacterial mat.</title>
        <authorList>
            <person name="Thorat V."/>
            <person name="Kirdat K."/>
            <person name="Tiwarekar B."/>
            <person name="Costa E.D."/>
            <person name="Yadav A."/>
        </authorList>
    </citation>
    <scope>NUCLEOTIDE SEQUENCE [LARGE SCALE GENOMIC DNA]</scope>
    <source>
        <strain evidence="6 7">BA0156</strain>
    </source>
</reference>
<proteinExistence type="inferred from homology"/>
<dbReference type="SUPFAM" id="SSF53850">
    <property type="entry name" value="Periplasmic binding protein-like II"/>
    <property type="match status" value="1"/>
</dbReference>
<feature type="domain" description="HTH lysR-type" evidence="5">
    <location>
        <begin position="3"/>
        <end position="60"/>
    </location>
</feature>
<evidence type="ECO:0000313" key="7">
    <source>
        <dbReference type="Proteomes" id="UP000503162"/>
    </source>
</evidence>
<dbReference type="PRINTS" id="PR00039">
    <property type="entry name" value="HTHLYSR"/>
</dbReference>
<evidence type="ECO:0000259" key="5">
    <source>
        <dbReference type="PROSITE" id="PS50931"/>
    </source>
</evidence>
<dbReference type="Pfam" id="PF03466">
    <property type="entry name" value="LysR_substrate"/>
    <property type="match status" value="1"/>
</dbReference>
<dbReference type="PANTHER" id="PTHR30419:SF8">
    <property type="entry name" value="NITROGEN ASSIMILATION TRANSCRIPTIONAL ACTIVATOR-RELATED"/>
    <property type="match status" value="1"/>
</dbReference>
<dbReference type="SUPFAM" id="SSF46785">
    <property type="entry name" value="Winged helix' DNA-binding domain"/>
    <property type="match status" value="1"/>
</dbReference>
<dbReference type="RefSeq" id="WP_166227117.1">
    <property type="nucleotide sequence ID" value="NZ_CP049989.1"/>
</dbReference>
<dbReference type="PROSITE" id="PS50931">
    <property type="entry name" value="HTH_LYSR"/>
    <property type="match status" value="1"/>
</dbReference>
<dbReference type="Gene3D" id="1.10.10.10">
    <property type="entry name" value="Winged helix-like DNA-binding domain superfamily/Winged helix DNA-binding domain"/>
    <property type="match status" value="1"/>
</dbReference>
<evidence type="ECO:0000256" key="1">
    <source>
        <dbReference type="ARBA" id="ARBA00009437"/>
    </source>
</evidence>
<dbReference type="InterPro" id="IPR000847">
    <property type="entry name" value="LysR_HTH_N"/>
</dbReference>
<dbReference type="GO" id="GO:0003700">
    <property type="term" value="F:DNA-binding transcription factor activity"/>
    <property type="evidence" value="ECO:0007669"/>
    <property type="project" value="InterPro"/>
</dbReference>
<name>A0A6G8IHK4_9BURK</name>
<dbReference type="Pfam" id="PF00126">
    <property type="entry name" value="HTH_1"/>
    <property type="match status" value="1"/>
</dbReference>
<dbReference type="PANTHER" id="PTHR30419">
    <property type="entry name" value="HTH-TYPE TRANSCRIPTIONAL REGULATOR YBHD"/>
    <property type="match status" value="1"/>
</dbReference>
<keyword evidence="4" id="KW-0804">Transcription</keyword>
<comment type="similarity">
    <text evidence="1">Belongs to the LysR transcriptional regulatory family.</text>
</comment>
<gene>
    <name evidence="6" type="ORF">G9Q37_10350</name>
</gene>
<dbReference type="Gene3D" id="3.40.190.10">
    <property type="entry name" value="Periplasmic binding protein-like II"/>
    <property type="match status" value="2"/>
</dbReference>
<keyword evidence="2" id="KW-0805">Transcription regulation</keyword>
<dbReference type="EMBL" id="CP049989">
    <property type="protein sequence ID" value="QIM52515.1"/>
    <property type="molecule type" value="Genomic_DNA"/>
</dbReference>
<sequence>MLLNLREIHAFQTIVDCGSLGKAAEVLHVTQPALSRIVKRLEEQLGVPLFERHQRGATLTEYGAQLAPHARLLLNESARAVQAIEALRGMGRGRVRVGAVASALESFVPATVERLLQKWPGLQASVEEGLTEDLLAQLARGEIDLALTFDVPTAPGLERITEGAWQEGCYVVLGETHPLCGRTDMRLADLAEQRWALVPRGLQPREDWQQLFAERQLPVPAASVESKSINLLRRLVAGGGYLGWMPRALFEPPAPNPGQAIRILPLRDVQTTRRYALYRRQESHLSPATGALVEELLVGVRGVVG</sequence>
<dbReference type="GO" id="GO:0003677">
    <property type="term" value="F:DNA binding"/>
    <property type="evidence" value="ECO:0007669"/>
    <property type="project" value="UniProtKB-KW"/>
</dbReference>
<protein>
    <submittedName>
        <fullName evidence="6">LysR family transcriptional regulator</fullName>
    </submittedName>
</protein>
<dbReference type="InterPro" id="IPR005119">
    <property type="entry name" value="LysR_subst-bd"/>
</dbReference>
<evidence type="ECO:0000256" key="2">
    <source>
        <dbReference type="ARBA" id="ARBA00023015"/>
    </source>
</evidence>
<dbReference type="FunFam" id="1.10.10.10:FF:000001">
    <property type="entry name" value="LysR family transcriptional regulator"/>
    <property type="match status" value="1"/>
</dbReference>
<evidence type="ECO:0000256" key="4">
    <source>
        <dbReference type="ARBA" id="ARBA00023163"/>
    </source>
</evidence>
<evidence type="ECO:0000256" key="3">
    <source>
        <dbReference type="ARBA" id="ARBA00023125"/>
    </source>
</evidence>
<dbReference type="InterPro" id="IPR036388">
    <property type="entry name" value="WH-like_DNA-bd_sf"/>
</dbReference>
<dbReference type="InterPro" id="IPR050950">
    <property type="entry name" value="HTH-type_LysR_regulators"/>
</dbReference>
<keyword evidence="3" id="KW-0238">DNA-binding</keyword>
<evidence type="ECO:0000313" key="6">
    <source>
        <dbReference type="EMBL" id="QIM52515.1"/>
    </source>
</evidence>